<evidence type="ECO:0000313" key="3">
    <source>
        <dbReference type="EMBL" id="TDO19674.1"/>
    </source>
</evidence>
<keyword evidence="4" id="KW-1185">Reference proteome</keyword>
<evidence type="ECO:0000313" key="4">
    <source>
        <dbReference type="Proteomes" id="UP000295499"/>
    </source>
</evidence>
<dbReference type="Pfam" id="PF03572">
    <property type="entry name" value="Peptidase_S41"/>
    <property type="match status" value="1"/>
</dbReference>
<dbReference type="InterPro" id="IPR029045">
    <property type="entry name" value="ClpP/crotonase-like_dom_sf"/>
</dbReference>
<organism evidence="3 4">
    <name type="scientific">Pedobacter duraquae</name>
    <dbReference type="NCBI Taxonomy" id="425511"/>
    <lineage>
        <taxon>Bacteria</taxon>
        <taxon>Pseudomonadati</taxon>
        <taxon>Bacteroidota</taxon>
        <taxon>Sphingobacteriia</taxon>
        <taxon>Sphingobacteriales</taxon>
        <taxon>Sphingobacteriaceae</taxon>
        <taxon>Pedobacter</taxon>
    </lineage>
</organism>
<feature type="chain" id="PRO_5020790213" evidence="1">
    <location>
        <begin position="26"/>
        <end position="370"/>
    </location>
</feature>
<dbReference type="InterPro" id="IPR005151">
    <property type="entry name" value="Tail-specific_protease"/>
</dbReference>
<dbReference type="SUPFAM" id="SSF52096">
    <property type="entry name" value="ClpP/crotonase"/>
    <property type="match status" value="1"/>
</dbReference>
<evidence type="ECO:0000259" key="2">
    <source>
        <dbReference type="SMART" id="SM00245"/>
    </source>
</evidence>
<proteinExistence type="predicted"/>
<sequence length="370" mass="40559">MKKSSYTSIILALIIFSLSPFSLSAQGSKPGADSVARLIDTVLQFGQKASLYRANVDWKRVGDSVRKAAANAGSIKEAMPAMKLFYTLLKDHHGFALYERKYYGWNPPRPKLDTVVYRALIKQLKQTNKTFARVFNNDYGYLSIPDNNPTERGDNEKIAAEIQQALTGIHPEKLKGLIIDLRLNPGGSMFPMLGGIMNVFAEGKLGTFVDPVSKKGEEWGKRGNTLYDGAETGYTLTKTLPDLHNLSIVVLIGPRTASSGEATAISLKGRKNTYFIGENTNGYTTGNSSIQFSYNTGIFLATSVEADRNGNIYLDHVNPDLQIAGGDNFSSLSSDKKVVAALKWLKANNRSWLSKVKSIVDGLVFNAADR</sequence>
<dbReference type="OrthoDB" id="7314861at2"/>
<dbReference type="GO" id="GO:0006508">
    <property type="term" value="P:proteolysis"/>
    <property type="evidence" value="ECO:0007669"/>
    <property type="project" value="InterPro"/>
</dbReference>
<dbReference type="SMART" id="SM00245">
    <property type="entry name" value="TSPc"/>
    <property type="match status" value="1"/>
</dbReference>
<dbReference type="RefSeq" id="WP_133558889.1">
    <property type="nucleotide sequence ID" value="NZ_SNWM01000006.1"/>
</dbReference>
<dbReference type="Proteomes" id="UP000295499">
    <property type="component" value="Unassembled WGS sequence"/>
</dbReference>
<protein>
    <submittedName>
        <fullName evidence="3">Peptidase S41-like protein</fullName>
    </submittedName>
</protein>
<keyword evidence="1" id="KW-0732">Signal</keyword>
<feature type="domain" description="Tail specific protease" evidence="2">
    <location>
        <begin position="113"/>
        <end position="324"/>
    </location>
</feature>
<gene>
    <name evidence="3" type="ORF">CLV32_4298</name>
</gene>
<dbReference type="Gene3D" id="3.90.226.10">
    <property type="entry name" value="2-enoyl-CoA Hydratase, Chain A, domain 1"/>
    <property type="match status" value="1"/>
</dbReference>
<reference evidence="3 4" key="1">
    <citation type="submission" date="2019-03" db="EMBL/GenBank/DDBJ databases">
        <title>Genomic Encyclopedia of Archaeal and Bacterial Type Strains, Phase II (KMG-II): from individual species to whole genera.</title>
        <authorList>
            <person name="Goeker M."/>
        </authorList>
    </citation>
    <scope>NUCLEOTIDE SEQUENCE [LARGE SCALE GENOMIC DNA]</scope>
    <source>
        <strain evidence="3 4">DSM 19034</strain>
    </source>
</reference>
<name>A0A4R6ICS2_9SPHI</name>
<dbReference type="AlphaFoldDB" id="A0A4R6ICS2"/>
<feature type="signal peptide" evidence="1">
    <location>
        <begin position="1"/>
        <end position="25"/>
    </location>
</feature>
<accession>A0A4R6ICS2</accession>
<evidence type="ECO:0000256" key="1">
    <source>
        <dbReference type="SAM" id="SignalP"/>
    </source>
</evidence>
<dbReference type="EMBL" id="SNWM01000006">
    <property type="protein sequence ID" value="TDO19674.1"/>
    <property type="molecule type" value="Genomic_DNA"/>
</dbReference>
<comment type="caution">
    <text evidence="3">The sequence shown here is derived from an EMBL/GenBank/DDBJ whole genome shotgun (WGS) entry which is preliminary data.</text>
</comment>
<dbReference type="GO" id="GO:0008236">
    <property type="term" value="F:serine-type peptidase activity"/>
    <property type="evidence" value="ECO:0007669"/>
    <property type="project" value="InterPro"/>
</dbReference>